<comment type="caution">
    <text evidence="1">The sequence shown here is derived from an EMBL/GenBank/DDBJ whole genome shotgun (WGS) entry which is preliminary data.</text>
</comment>
<evidence type="ECO:0000313" key="1">
    <source>
        <dbReference type="EMBL" id="REA61523.1"/>
    </source>
</evidence>
<proteinExistence type="predicted"/>
<keyword evidence="2" id="KW-1185">Reference proteome</keyword>
<dbReference type="AlphaFoldDB" id="A0A3D8YCG7"/>
<reference evidence="1 2" key="1">
    <citation type="submission" date="2018-07" db="EMBL/GenBank/DDBJ databases">
        <title>Dyadobacter roseus sp. nov., isolated from rose rhizosphere soil.</title>
        <authorList>
            <person name="Chen L."/>
        </authorList>
    </citation>
    <scope>NUCLEOTIDE SEQUENCE [LARGE SCALE GENOMIC DNA]</scope>
    <source>
        <strain evidence="1 2">RS19</strain>
    </source>
</reference>
<dbReference type="Proteomes" id="UP000256373">
    <property type="component" value="Unassembled WGS sequence"/>
</dbReference>
<evidence type="ECO:0000313" key="2">
    <source>
        <dbReference type="Proteomes" id="UP000256373"/>
    </source>
</evidence>
<protein>
    <recommendedName>
        <fullName evidence="3">Carboxypeptidase regulatory-like domain-containing protein</fullName>
    </recommendedName>
</protein>
<name>A0A3D8YCG7_9BACT</name>
<sequence>MLLVHAGFAFQEKKDCALSGFVLNDQGVALDRAIIRIEGGSNQLADSSGAFCFTYVKNGTYIILN</sequence>
<evidence type="ECO:0008006" key="3">
    <source>
        <dbReference type="Google" id="ProtNLM"/>
    </source>
</evidence>
<gene>
    <name evidence="1" type="ORF">DSL64_11150</name>
</gene>
<dbReference type="RefSeq" id="WP_115830946.1">
    <property type="nucleotide sequence ID" value="NZ_QNUL01000007.1"/>
</dbReference>
<accession>A0A3D8YCG7</accession>
<organism evidence="1 2">
    <name type="scientific">Dyadobacter luteus</name>
    <dbReference type="NCBI Taxonomy" id="2259619"/>
    <lineage>
        <taxon>Bacteria</taxon>
        <taxon>Pseudomonadati</taxon>
        <taxon>Bacteroidota</taxon>
        <taxon>Cytophagia</taxon>
        <taxon>Cytophagales</taxon>
        <taxon>Spirosomataceae</taxon>
        <taxon>Dyadobacter</taxon>
    </lineage>
</organism>
<dbReference type="EMBL" id="QNUL01000007">
    <property type="protein sequence ID" value="REA61523.1"/>
    <property type="molecule type" value="Genomic_DNA"/>
</dbReference>